<reference evidence="2 3" key="1">
    <citation type="submission" date="2021-03" db="EMBL/GenBank/DDBJ databases">
        <title>Genomic Encyclopedia of Type Strains, Phase IV (KMG-IV): sequencing the most valuable type-strain genomes for metagenomic binning, comparative biology and taxonomic classification.</title>
        <authorList>
            <person name="Goeker M."/>
        </authorList>
    </citation>
    <scope>NUCLEOTIDE SEQUENCE [LARGE SCALE GENOMIC DNA]</scope>
    <source>
        <strain evidence="2 3">DSM 26806</strain>
    </source>
</reference>
<dbReference type="RefSeq" id="WP_209861643.1">
    <property type="nucleotide sequence ID" value="NZ_JAGGLD010000003.1"/>
</dbReference>
<gene>
    <name evidence="2" type="ORF">J2Z69_002043</name>
</gene>
<proteinExistence type="inferred from homology"/>
<dbReference type="NCBIfam" id="TIGR03930">
    <property type="entry name" value="WXG100_ESAT6"/>
    <property type="match status" value="1"/>
</dbReference>
<comment type="caution">
    <text evidence="2">The sequence shown here is derived from an EMBL/GenBank/DDBJ whole genome shotgun (WGS) entry which is preliminary data.</text>
</comment>
<evidence type="ECO:0000256" key="1">
    <source>
        <dbReference type="RuleBase" id="RU362001"/>
    </source>
</evidence>
<dbReference type="EMBL" id="JAGGLD010000003">
    <property type="protein sequence ID" value="MBP2001000.1"/>
    <property type="molecule type" value="Genomic_DNA"/>
</dbReference>
<accession>A0ABS4JH01</accession>
<sequence length="92" mass="10749">MSGRITISPEQVEQIARQFKQSSEESRQIVLGLTQAVQGMESDWEGVTKQRFIQEFEEADKQMKYFAQILESISEELNSISQRFRSIDQNKF</sequence>
<name>A0ABS4JH01_9BACL</name>
<dbReference type="Proteomes" id="UP001519288">
    <property type="component" value="Unassembled WGS sequence"/>
</dbReference>
<keyword evidence="3" id="KW-1185">Reference proteome</keyword>
<evidence type="ECO:0000313" key="3">
    <source>
        <dbReference type="Proteomes" id="UP001519288"/>
    </source>
</evidence>
<dbReference type="Gene3D" id="1.10.287.850">
    <property type="entry name" value="HP0062-like domain"/>
    <property type="match status" value="1"/>
</dbReference>
<evidence type="ECO:0000313" key="2">
    <source>
        <dbReference type="EMBL" id="MBP2001000.1"/>
    </source>
</evidence>
<organism evidence="2 3">
    <name type="scientific">Paenibacillus shirakamiensis</name>
    <dbReference type="NCBI Taxonomy" id="1265935"/>
    <lineage>
        <taxon>Bacteria</taxon>
        <taxon>Bacillati</taxon>
        <taxon>Bacillota</taxon>
        <taxon>Bacilli</taxon>
        <taxon>Bacillales</taxon>
        <taxon>Paenibacillaceae</taxon>
        <taxon>Paenibacillus</taxon>
    </lineage>
</organism>
<dbReference type="InterPro" id="IPR010310">
    <property type="entry name" value="T7SS_ESAT-6-like"/>
</dbReference>
<dbReference type="InterPro" id="IPR036689">
    <property type="entry name" value="ESAT-6-like_sf"/>
</dbReference>
<comment type="similarity">
    <text evidence="1">Belongs to the WXG100 family.</text>
</comment>
<dbReference type="SUPFAM" id="SSF140453">
    <property type="entry name" value="EsxAB dimer-like"/>
    <property type="match status" value="1"/>
</dbReference>
<dbReference type="Pfam" id="PF06013">
    <property type="entry name" value="WXG100"/>
    <property type="match status" value="1"/>
</dbReference>
<protein>
    <recommendedName>
        <fullName evidence="1">ESAT-6-like protein</fullName>
    </recommendedName>
</protein>